<organism evidence="2 3">
    <name type="scientific">Mollisia scopiformis</name>
    <name type="common">Conifer needle endophyte fungus</name>
    <name type="synonym">Phialocephala scopiformis</name>
    <dbReference type="NCBI Taxonomy" id="149040"/>
    <lineage>
        <taxon>Eukaryota</taxon>
        <taxon>Fungi</taxon>
        <taxon>Dikarya</taxon>
        <taxon>Ascomycota</taxon>
        <taxon>Pezizomycotina</taxon>
        <taxon>Leotiomycetes</taxon>
        <taxon>Helotiales</taxon>
        <taxon>Mollisiaceae</taxon>
        <taxon>Mollisia</taxon>
    </lineage>
</organism>
<dbReference type="Proteomes" id="UP000070700">
    <property type="component" value="Unassembled WGS sequence"/>
</dbReference>
<dbReference type="Pfam" id="PF02171">
    <property type="entry name" value="Piwi"/>
    <property type="match status" value="1"/>
</dbReference>
<dbReference type="OrthoDB" id="10252740at2759"/>
<evidence type="ECO:0000313" key="2">
    <source>
        <dbReference type="EMBL" id="KUJ21350.1"/>
    </source>
</evidence>
<evidence type="ECO:0000313" key="3">
    <source>
        <dbReference type="Proteomes" id="UP000070700"/>
    </source>
</evidence>
<dbReference type="PROSITE" id="PS50822">
    <property type="entry name" value="PIWI"/>
    <property type="match status" value="1"/>
</dbReference>
<dbReference type="SUPFAM" id="SSF53098">
    <property type="entry name" value="Ribonuclease H-like"/>
    <property type="match status" value="1"/>
</dbReference>
<dbReference type="InParanoid" id="A0A194XM78"/>
<protein>
    <submittedName>
        <fullName evidence="2">Piwi-domain-containing protein</fullName>
    </submittedName>
</protein>
<dbReference type="InterPro" id="IPR036397">
    <property type="entry name" value="RNaseH_sf"/>
</dbReference>
<dbReference type="PANTHER" id="PTHR22891">
    <property type="entry name" value="EUKARYOTIC TRANSLATION INITIATION FACTOR 2C"/>
    <property type="match status" value="1"/>
</dbReference>
<accession>A0A194XM78</accession>
<proteinExistence type="predicted"/>
<dbReference type="AlphaFoldDB" id="A0A194XM78"/>
<name>A0A194XM78_MOLSC</name>
<dbReference type="GeneID" id="28818612"/>
<dbReference type="GO" id="GO:0003676">
    <property type="term" value="F:nucleic acid binding"/>
    <property type="evidence" value="ECO:0007669"/>
    <property type="project" value="InterPro"/>
</dbReference>
<dbReference type="InterPro" id="IPR012337">
    <property type="entry name" value="RNaseH-like_sf"/>
</dbReference>
<keyword evidence="3" id="KW-1185">Reference proteome</keyword>
<feature type="domain" description="Piwi" evidence="1">
    <location>
        <begin position="1"/>
        <end position="249"/>
    </location>
</feature>
<dbReference type="STRING" id="149040.A0A194XM78"/>
<reference evidence="2 3" key="1">
    <citation type="submission" date="2015-10" db="EMBL/GenBank/DDBJ databases">
        <title>Full genome of DAOMC 229536 Phialocephala scopiformis, a fungal endophyte of spruce producing the potent anti-insectan compound rugulosin.</title>
        <authorList>
            <consortium name="DOE Joint Genome Institute"/>
            <person name="Walker A.K."/>
            <person name="Frasz S.L."/>
            <person name="Seifert K.A."/>
            <person name="Miller J.D."/>
            <person name="Mondo S.J."/>
            <person name="Labutti K."/>
            <person name="Lipzen A."/>
            <person name="Dockter R."/>
            <person name="Kennedy M."/>
            <person name="Grigoriev I.V."/>
            <person name="Spatafora J.W."/>
        </authorList>
    </citation>
    <scope>NUCLEOTIDE SEQUENCE [LARGE SCALE GENOMIC DNA]</scope>
    <source>
        <strain evidence="2 3">CBS 120377</strain>
    </source>
</reference>
<dbReference type="KEGG" id="psco:LY89DRAFT_577330"/>
<dbReference type="SMART" id="SM00950">
    <property type="entry name" value="Piwi"/>
    <property type="match status" value="1"/>
</dbReference>
<sequence>LKTNYRLGGIVHSLRDPLPVRGTTMIVGADVTHPGKVNDTTCPSMAGVVATYDTYYMTYLASARLQKKNTEHISDLKGMMKERLHAYKSKNGGSLPEHILFYRDGVSESQFGEVRATELPQIIEACKEEAGAVPRPRITLVIVIKRHHSRFFPNPENRQNNKSGLLVDETVVAPKQFNFYLQAHDSPIGTARNTHYVVLENESGYNADELQSITNKLSFTASKGTKGLSVCTPARYADTLCDRLRRYMRPALELDRSVNYPNYPDHTLINYNHDVVIWNAPRAAIKVNGRTTVEARTNPWRPELNDFMFYL</sequence>
<evidence type="ECO:0000259" key="1">
    <source>
        <dbReference type="PROSITE" id="PS50822"/>
    </source>
</evidence>
<dbReference type="EMBL" id="KQ947408">
    <property type="protein sequence ID" value="KUJ21350.1"/>
    <property type="molecule type" value="Genomic_DNA"/>
</dbReference>
<gene>
    <name evidence="2" type="ORF">LY89DRAFT_577330</name>
</gene>
<dbReference type="InterPro" id="IPR003165">
    <property type="entry name" value="Piwi"/>
</dbReference>
<dbReference type="RefSeq" id="XP_018075705.1">
    <property type="nucleotide sequence ID" value="XM_018208886.1"/>
</dbReference>
<feature type="non-terminal residue" evidence="2">
    <location>
        <position position="1"/>
    </location>
</feature>
<dbReference type="Gene3D" id="3.30.420.10">
    <property type="entry name" value="Ribonuclease H-like superfamily/Ribonuclease H"/>
    <property type="match status" value="1"/>
</dbReference>